<sequence length="56" mass="6542">MKILFLLFSLILLLVQCAAGNDFTCKRQGGFCKFWRCKPPTREIGKCATIRWCCRR</sequence>
<feature type="domain" description="Beta-defensin-like" evidence="2">
    <location>
        <begin position="23"/>
        <end position="55"/>
    </location>
</feature>
<evidence type="ECO:0000256" key="1">
    <source>
        <dbReference type="SAM" id="SignalP"/>
    </source>
</evidence>
<dbReference type="EMBL" id="KJ777686">
    <property type="protein sequence ID" value="AJW76465.1"/>
    <property type="molecule type" value="Genomic_DNA"/>
</dbReference>
<name>A0A3G1AYB5_9PASS</name>
<dbReference type="Gene3D" id="3.10.360.10">
    <property type="entry name" value="Antimicrobial Peptide, Beta-defensin 2, Chain A"/>
    <property type="match status" value="1"/>
</dbReference>
<dbReference type="InterPro" id="IPR001855">
    <property type="entry name" value="Defensin_beta-like"/>
</dbReference>
<feature type="signal peptide" evidence="1">
    <location>
        <begin position="1"/>
        <end position="20"/>
    </location>
</feature>
<feature type="chain" id="PRO_5017971364" evidence="1">
    <location>
        <begin position="21"/>
        <end position="56"/>
    </location>
</feature>
<accession>A0A3G1AYB5</accession>
<dbReference type="Pfam" id="PF00711">
    <property type="entry name" value="Defensin_beta"/>
    <property type="match status" value="1"/>
</dbReference>
<organism evidence="3">
    <name type="scientific">Garrulax canorus</name>
    <name type="common">Chinese hwamei</name>
    <dbReference type="NCBI Taxonomy" id="238855"/>
    <lineage>
        <taxon>Eukaryota</taxon>
        <taxon>Metazoa</taxon>
        <taxon>Chordata</taxon>
        <taxon>Craniata</taxon>
        <taxon>Vertebrata</taxon>
        <taxon>Euteleostomi</taxon>
        <taxon>Archelosauria</taxon>
        <taxon>Archosauria</taxon>
        <taxon>Dinosauria</taxon>
        <taxon>Saurischia</taxon>
        <taxon>Theropoda</taxon>
        <taxon>Coelurosauria</taxon>
        <taxon>Aves</taxon>
        <taxon>Neognathae</taxon>
        <taxon>Neoaves</taxon>
        <taxon>Telluraves</taxon>
        <taxon>Australaves</taxon>
        <taxon>Passeriformes</taxon>
        <taxon>Sylvioidea</taxon>
        <taxon>Leiothrichidae</taxon>
        <taxon>Garrulax</taxon>
    </lineage>
</organism>
<dbReference type="GO" id="GO:0005576">
    <property type="term" value="C:extracellular region"/>
    <property type="evidence" value="ECO:0007669"/>
    <property type="project" value="InterPro"/>
</dbReference>
<dbReference type="GO" id="GO:0006952">
    <property type="term" value="P:defense response"/>
    <property type="evidence" value="ECO:0007669"/>
    <property type="project" value="InterPro"/>
</dbReference>
<evidence type="ECO:0000313" key="3">
    <source>
        <dbReference type="EMBL" id="AJW76465.1"/>
    </source>
</evidence>
<dbReference type="SUPFAM" id="SSF57392">
    <property type="entry name" value="Defensin-like"/>
    <property type="match status" value="1"/>
</dbReference>
<keyword evidence="1" id="KW-0732">Signal</keyword>
<evidence type="ECO:0000259" key="2">
    <source>
        <dbReference type="Pfam" id="PF00711"/>
    </source>
</evidence>
<proteinExistence type="predicted"/>
<protein>
    <submittedName>
        <fullName evidence="3">Beta-defensin 130</fullName>
    </submittedName>
</protein>
<dbReference type="AlphaFoldDB" id="A0A3G1AYB5"/>
<reference evidence="3" key="1">
    <citation type="journal article" date="2015" name="Sci. Bull.">
        <title>Genomic structure and evolution of beta-defensin genes in the golden pheasant and hwamei.</title>
        <authorList>
            <person name="Chen H."/>
            <person name="Ma M.-Y."/>
            <person name="Sun L."/>
            <person name="Fang S.-G."/>
            <person name="Wan Q.-H."/>
        </authorList>
    </citation>
    <scope>NUCLEOTIDE SEQUENCE</scope>
    <source>
        <strain evidence="3">SP6B4D3</strain>
    </source>
</reference>